<keyword evidence="11" id="KW-1185">Reference proteome</keyword>
<evidence type="ECO:0000256" key="2">
    <source>
        <dbReference type="ARBA" id="ARBA00004496"/>
    </source>
</evidence>
<evidence type="ECO:0000256" key="1">
    <source>
        <dbReference type="ARBA" id="ARBA00004123"/>
    </source>
</evidence>
<evidence type="ECO:0000313" key="11">
    <source>
        <dbReference type="Proteomes" id="UP000094801"/>
    </source>
</evidence>
<dbReference type="OrthoDB" id="2504340at2759"/>
<keyword evidence="6" id="KW-0271">Exosome</keyword>
<dbReference type="AlphaFoldDB" id="A0A1E4STM0"/>
<evidence type="ECO:0000256" key="8">
    <source>
        <dbReference type="ARBA" id="ARBA00023242"/>
    </source>
</evidence>
<evidence type="ECO:0000256" key="3">
    <source>
        <dbReference type="ARBA" id="ARBA00006678"/>
    </source>
</evidence>
<dbReference type="GO" id="GO:0071051">
    <property type="term" value="P:poly(A)-dependent snoRNA 3'-end processing"/>
    <property type="evidence" value="ECO:0007669"/>
    <property type="project" value="TreeGrafter"/>
</dbReference>
<dbReference type="GO" id="GO:0000177">
    <property type="term" value="C:cytoplasmic exosome (RNase complex)"/>
    <property type="evidence" value="ECO:0007669"/>
    <property type="project" value="TreeGrafter"/>
</dbReference>
<keyword evidence="5" id="KW-0698">rRNA processing</keyword>
<dbReference type="Pfam" id="PF01138">
    <property type="entry name" value="RNase_PH"/>
    <property type="match status" value="1"/>
</dbReference>
<dbReference type="InterPro" id="IPR001247">
    <property type="entry name" value="ExoRNase_PH_dom1"/>
</dbReference>
<comment type="subcellular location">
    <subcellularLocation>
        <location evidence="2">Cytoplasm</location>
    </subcellularLocation>
    <subcellularLocation>
        <location evidence="1">Nucleus</location>
    </subcellularLocation>
</comment>
<dbReference type="GO" id="GO:0000176">
    <property type="term" value="C:nuclear exosome (RNase complex)"/>
    <property type="evidence" value="ECO:0007669"/>
    <property type="project" value="UniProtKB-ARBA"/>
</dbReference>
<name>A0A1E4STM0_9ASCO</name>
<evidence type="ECO:0000256" key="5">
    <source>
        <dbReference type="ARBA" id="ARBA00022552"/>
    </source>
</evidence>
<dbReference type="InterPro" id="IPR020568">
    <property type="entry name" value="Ribosomal_Su5_D2-typ_SF"/>
</dbReference>
<dbReference type="GO" id="GO:0034475">
    <property type="term" value="P:U4 snRNA 3'-end processing"/>
    <property type="evidence" value="ECO:0007669"/>
    <property type="project" value="TreeGrafter"/>
</dbReference>
<keyword evidence="7" id="KW-0694">RNA-binding</keyword>
<dbReference type="PANTHER" id="PTHR11953">
    <property type="entry name" value="EXOSOME COMPLEX COMPONENT"/>
    <property type="match status" value="1"/>
</dbReference>
<dbReference type="GO" id="GO:0071028">
    <property type="term" value="P:nuclear mRNA surveillance"/>
    <property type="evidence" value="ECO:0007669"/>
    <property type="project" value="TreeGrafter"/>
</dbReference>
<feature type="domain" description="Exoribonuclease phosphorolytic" evidence="9">
    <location>
        <begin position="41"/>
        <end position="177"/>
    </location>
</feature>
<dbReference type="EMBL" id="KV453872">
    <property type="protein sequence ID" value="ODV82854.1"/>
    <property type="molecule type" value="Genomic_DNA"/>
</dbReference>
<dbReference type="InterPro" id="IPR027408">
    <property type="entry name" value="PNPase/RNase_PH_dom_sf"/>
</dbReference>
<gene>
    <name evidence="10" type="ORF">CANARDRAFT_204323</name>
</gene>
<dbReference type="Proteomes" id="UP000094801">
    <property type="component" value="Unassembled WGS sequence"/>
</dbReference>
<sequence length="247" mass="28190">MNIIDRRRNLGPDNTIPLKFTTSLLDDEEPTTETTITTDSKIFIELGTIKNCNGSTTFENDKTIIITSLYGPRPNFNKTFNNTATLKINLEISQFINIDNLKLSGNNNTITNKEKLITFIESFILTNFQNLIILKNYPKSVIELYVQIISLNEKHTLLYIIQQILNSVSITLLDSKINIKAIATAGYYKSDLNELLINMSSNDDILSILNNLDDFNEGYKRDLEMCVENSRGFRVELNDYLLNDLTN</sequence>
<accession>A0A1E4STM0</accession>
<dbReference type="GO" id="GO:0000467">
    <property type="term" value="P:exonucleolytic trimming to generate mature 3'-end of 5.8S rRNA from tricistronic rRNA transcript (SSU-rRNA, 5.8S rRNA, LSU-rRNA)"/>
    <property type="evidence" value="ECO:0007669"/>
    <property type="project" value="UniProtKB-ARBA"/>
</dbReference>
<protein>
    <recommendedName>
        <fullName evidence="9">Exoribonuclease phosphorolytic domain-containing protein</fullName>
    </recommendedName>
</protein>
<keyword evidence="8" id="KW-0539">Nucleus</keyword>
<proteinExistence type="inferred from homology"/>
<reference evidence="11" key="1">
    <citation type="submission" date="2016-04" db="EMBL/GenBank/DDBJ databases">
        <title>Comparative genomics of biotechnologically important yeasts.</title>
        <authorList>
            <consortium name="DOE Joint Genome Institute"/>
            <person name="Riley R."/>
            <person name="Haridas S."/>
            <person name="Wolfe K.H."/>
            <person name="Lopes M.R."/>
            <person name="Hittinger C.T."/>
            <person name="Goker M."/>
            <person name="Salamov A."/>
            <person name="Wisecaver J."/>
            <person name="Long T.M."/>
            <person name="Aerts A.L."/>
            <person name="Barry K."/>
            <person name="Choi C."/>
            <person name="Clum A."/>
            <person name="Coughlan A.Y."/>
            <person name="Deshpande S."/>
            <person name="Douglass A.P."/>
            <person name="Hanson S.J."/>
            <person name="Klenk H.-P."/>
            <person name="Labutti K."/>
            <person name="Lapidus A."/>
            <person name="Lindquist E."/>
            <person name="Lipzen A."/>
            <person name="Meier-Kolthoff J.P."/>
            <person name="Ohm R.A."/>
            <person name="Otillar R.P."/>
            <person name="Pangilinan J."/>
            <person name="Peng Y."/>
            <person name="Rokas A."/>
            <person name="Rosa C.A."/>
            <person name="Scheuner C."/>
            <person name="Sibirny A.A."/>
            <person name="Slot J.C."/>
            <person name="Stielow J.B."/>
            <person name="Sun H."/>
            <person name="Kurtzman C.P."/>
            <person name="Blackwell M."/>
            <person name="Grigoriev I.V."/>
            <person name="Jeffries T.W."/>
        </authorList>
    </citation>
    <scope>NUCLEOTIDE SEQUENCE [LARGE SCALE GENOMIC DNA]</scope>
    <source>
        <strain evidence="11">NRRL YB-2248</strain>
    </source>
</reference>
<dbReference type="PANTHER" id="PTHR11953:SF2">
    <property type="entry name" value="EXOSOME COMPLEX COMPONENT MTR3"/>
    <property type="match status" value="1"/>
</dbReference>
<dbReference type="GO" id="GO:0071038">
    <property type="term" value="P:TRAMP-dependent tRNA surveillance pathway"/>
    <property type="evidence" value="ECO:0007669"/>
    <property type="project" value="UniProtKB-ARBA"/>
</dbReference>
<dbReference type="GO" id="GO:0003723">
    <property type="term" value="F:RNA binding"/>
    <property type="evidence" value="ECO:0007669"/>
    <property type="project" value="UniProtKB-KW"/>
</dbReference>
<keyword evidence="4" id="KW-0963">Cytoplasm</keyword>
<dbReference type="GO" id="GO:0016075">
    <property type="term" value="P:rRNA catabolic process"/>
    <property type="evidence" value="ECO:0007669"/>
    <property type="project" value="TreeGrafter"/>
</dbReference>
<evidence type="ECO:0000256" key="6">
    <source>
        <dbReference type="ARBA" id="ARBA00022835"/>
    </source>
</evidence>
<evidence type="ECO:0000313" key="10">
    <source>
        <dbReference type="EMBL" id="ODV82854.1"/>
    </source>
</evidence>
<dbReference type="InterPro" id="IPR050080">
    <property type="entry name" value="RNase_PH"/>
</dbReference>
<evidence type="ECO:0000256" key="7">
    <source>
        <dbReference type="ARBA" id="ARBA00022884"/>
    </source>
</evidence>
<dbReference type="GO" id="GO:0005730">
    <property type="term" value="C:nucleolus"/>
    <property type="evidence" value="ECO:0007669"/>
    <property type="project" value="TreeGrafter"/>
</dbReference>
<dbReference type="SUPFAM" id="SSF54211">
    <property type="entry name" value="Ribosomal protein S5 domain 2-like"/>
    <property type="match status" value="1"/>
</dbReference>
<dbReference type="STRING" id="983967.A0A1E4STM0"/>
<comment type="similarity">
    <text evidence="3">Belongs to the RNase PH family.</text>
</comment>
<organism evidence="10 11">
    <name type="scientific">[Candida] arabinofermentans NRRL YB-2248</name>
    <dbReference type="NCBI Taxonomy" id="983967"/>
    <lineage>
        <taxon>Eukaryota</taxon>
        <taxon>Fungi</taxon>
        <taxon>Dikarya</taxon>
        <taxon>Ascomycota</taxon>
        <taxon>Saccharomycotina</taxon>
        <taxon>Pichiomycetes</taxon>
        <taxon>Pichiales</taxon>
        <taxon>Pichiaceae</taxon>
        <taxon>Ogataea</taxon>
        <taxon>Ogataea/Candida clade</taxon>
    </lineage>
</organism>
<dbReference type="Gene3D" id="3.30.230.70">
    <property type="entry name" value="GHMP Kinase, N-terminal domain"/>
    <property type="match status" value="1"/>
</dbReference>
<evidence type="ECO:0000259" key="9">
    <source>
        <dbReference type="Pfam" id="PF01138"/>
    </source>
</evidence>
<evidence type="ECO:0000256" key="4">
    <source>
        <dbReference type="ARBA" id="ARBA00022490"/>
    </source>
</evidence>